<dbReference type="PANTHER" id="PTHR47317">
    <property type="entry name" value="PROTEIN LHCP TRANSLOCATION DEFECT"/>
    <property type="match status" value="1"/>
</dbReference>
<proteinExistence type="predicted"/>
<dbReference type="InterPro" id="IPR044242">
    <property type="entry name" value="LTD-like"/>
</dbReference>
<reference evidence="2" key="1">
    <citation type="submission" date="2021-01" db="EMBL/GenBank/DDBJ databases">
        <authorList>
            <person name="Corre E."/>
            <person name="Pelletier E."/>
            <person name="Niang G."/>
            <person name="Scheremetjew M."/>
            <person name="Finn R."/>
            <person name="Kale V."/>
            <person name="Holt S."/>
            <person name="Cochrane G."/>
            <person name="Meng A."/>
            <person name="Brown T."/>
            <person name="Cohen L."/>
        </authorList>
    </citation>
    <scope>NUCLEOTIDE SEQUENCE</scope>
    <source>
        <strain evidence="2">CCMP1320</strain>
    </source>
</reference>
<accession>A0A7S3QKW9</accession>
<name>A0A7S3QKW9_DUNTE</name>
<dbReference type="PROSITE" id="PS50088">
    <property type="entry name" value="ANK_REPEAT"/>
    <property type="match status" value="1"/>
</dbReference>
<dbReference type="Gene3D" id="1.25.40.20">
    <property type="entry name" value="Ankyrin repeat-containing domain"/>
    <property type="match status" value="1"/>
</dbReference>
<dbReference type="GO" id="GO:0090391">
    <property type="term" value="P:granum assembly"/>
    <property type="evidence" value="ECO:0007669"/>
    <property type="project" value="InterPro"/>
</dbReference>
<dbReference type="InterPro" id="IPR036770">
    <property type="entry name" value="Ankyrin_rpt-contain_sf"/>
</dbReference>
<dbReference type="GO" id="GO:0006886">
    <property type="term" value="P:intracellular protein transport"/>
    <property type="evidence" value="ECO:0007669"/>
    <property type="project" value="InterPro"/>
</dbReference>
<dbReference type="EMBL" id="HBIP01000991">
    <property type="protein sequence ID" value="CAE0485399.1"/>
    <property type="molecule type" value="Transcribed_RNA"/>
</dbReference>
<dbReference type="InterPro" id="IPR002110">
    <property type="entry name" value="Ankyrin_rpt"/>
</dbReference>
<sequence length="174" mass="18902">MCSLQVPLPAPSCSSLRTRNVSTRGRVGYLRMAPASSRCQHREQPRQVAAFGLFDSIKQNFGAGEGISSTSSNSYAAVDKMDYYDKDEVLLYFDYIGLLATEGSYDMMNELLEIHSPGNVILLLAARENDAPKIAELLAAGADLSIKDKDGKTPMELASKPEALDVMKAHLAAK</sequence>
<dbReference type="PANTHER" id="PTHR47317:SF1">
    <property type="entry name" value="PROTEIN LHCP TRANSLOCATION DEFECT"/>
    <property type="match status" value="1"/>
</dbReference>
<organism evidence="2">
    <name type="scientific">Dunaliella tertiolecta</name>
    <name type="common">Green alga</name>
    <dbReference type="NCBI Taxonomy" id="3047"/>
    <lineage>
        <taxon>Eukaryota</taxon>
        <taxon>Viridiplantae</taxon>
        <taxon>Chlorophyta</taxon>
        <taxon>core chlorophytes</taxon>
        <taxon>Chlorophyceae</taxon>
        <taxon>CS clade</taxon>
        <taxon>Chlamydomonadales</taxon>
        <taxon>Dunaliellaceae</taxon>
        <taxon>Dunaliella</taxon>
    </lineage>
</organism>
<gene>
    <name evidence="2" type="ORF">DTER00134_LOCUS438</name>
</gene>
<feature type="repeat" description="ANK" evidence="1">
    <location>
        <begin position="117"/>
        <end position="149"/>
    </location>
</feature>
<evidence type="ECO:0000313" key="2">
    <source>
        <dbReference type="EMBL" id="CAE0485399.1"/>
    </source>
</evidence>
<evidence type="ECO:0000256" key="1">
    <source>
        <dbReference type="PROSITE-ProRule" id="PRU00023"/>
    </source>
</evidence>
<dbReference type="SUPFAM" id="SSF48403">
    <property type="entry name" value="Ankyrin repeat"/>
    <property type="match status" value="1"/>
</dbReference>
<dbReference type="AlphaFoldDB" id="A0A7S3QKW9"/>
<dbReference type="GO" id="GO:0009941">
    <property type="term" value="C:chloroplast envelope"/>
    <property type="evidence" value="ECO:0007669"/>
    <property type="project" value="TreeGrafter"/>
</dbReference>
<dbReference type="GO" id="GO:0009570">
    <property type="term" value="C:chloroplast stroma"/>
    <property type="evidence" value="ECO:0007669"/>
    <property type="project" value="InterPro"/>
</dbReference>
<keyword evidence="1" id="KW-0040">ANK repeat</keyword>
<protein>
    <submittedName>
        <fullName evidence="2">Uncharacterized protein</fullName>
    </submittedName>
</protein>